<dbReference type="SUPFAM" id="SSF56059">
    <property type="entry name" value="Glutathione synthetase ATP-binding domain-like"/>
    <property type="match status" value="1"/>
</dbReference>
<dbReference type="EMBL" id="CP038436">
    <property type="protein sequence ID" value="QBX57143.1"/>
    <property type="molecule type" value="Genomic_DNA"/>
</dbReference>
<dbReference type="InterPro" id="IPR016450">
    <property type="entry name" value="UCP005522"/>
</dbReference>
<dbReference type="AlphaFoldDB" id="A0A4P7IK17"/>
<reference evidence="2 3" key="1">
    <citation type="submission" date="2019-03" db="EMBL/GenBank/DDBJ databases">
        <title>Three New Species of Nocardioides, Nocardioides euryhalodurans sp. nov., Nocardioides seonyuensis sp. nov. and Nocardioides eburneoflavus sp. nov. Iolated from Soil.</title>
        <authorList>
            <person name="Roh S.G."/>
            <person name="Lee C."/>
            <person name="Kim M.-K."/>
            <person name="Kim S.B."/>
        </authorList>
    </citation>
    <scope>NUCLEOTIDE SEQUENCE [LARGE SCALE GENOMIC DNA]</scope>
    <source>
        <strain evidence="2 3">MMS17-SY207-3</strain>
    </source>
</reference>
<dbReference type="InterPro" id="IPR025841">
    <property type="entry name" value="CP_ATPgrasp_2"/>
</dbReference>
<dbReference type="InterPro" id="IPR051680">
    <property type="entry name" value="ATP-dep_Glu-Cys_Ligase-2"/>
</dbReference>
<keyword evidence="3" id="KW-1185">Reference proteome</keyword>
<evidence type="ECO:0000313" key="3">
    <source>
        <dbReference type="Proteomes" id="UP000294853"/>
    </source>
</evidence>
<dbReference type="PANTHER" id="PTHR34595">
    <property type="entry name" value="BLR5612 PROTEIN"/>
    <property type="match status" value="1"/>
</dbReference>
<dbReference type="Gene3D" id="3.40.50.11290">
    <property type="match status" value="1"/>
</dbReference>
<dbReference type="Pfam" id="PF14403">
    <property type="entry name" value="CP_ATPgrasp_2"/>
    <property type="match status" value="1"/>
</dbReference>
<gene>
    <name evidence="2" type="ORF">EXE58_18055</name>
</gene>
<dbReference type="RefSeq" id="WP_135269128.1">
    <property type="nucleotide sequence ID" value="NZ_CP038436.1"/>
</dbReference>
<protein>
    <submittedName>
        <fullName evidence="2">Circularly permuted type 2 ATP-grasp protein</fullName>
    </submittedName>
</protein>
<evidence type="ECO:0000313" key="2">
    <source>
        <dbReference type="EMBL" id="QBX57143.1"/>
    </source>
</evidence>
<organism evidence="2 3">
    <name type="scientific">Nocardioides seonyuensis</name>
    <dbReference type="NCBI Taxonomy" id="2518371"/>
    <lineage>
        <taxon>Bacteria</taxon>
        <taxon>Bacillati</taxon>
        <taxon>Actinomycetota</taxon>
        <taxon>Actinomycetes</taxon>
        <taxon>Propionibacteriales</taxon>
        <taxon>Nocardioidaceae</taxon>
        <taxon>Nocardioides</taxon>
    </lineage>
</organism>
<dbReference type="OrthoDB" id="9803842at2"/>
<dbReference type="PANTHER" id="PTHR34595:SF7">
    <property type="entry name" value="SLL1039 PROTEIN"/>
    <property type="match status" value="1"/>
</dbReference>
<dbReference type="Gene3D" id="3.30.1490.270">
    <property type="match status" value="1"/>
</dbReference>
<proteinExistence type="predicted"/>
<name>A0A4P7IK17_9ACTN</name>
<accession>A0A4P7IK17</accession>
<evidence type="ECO:0000259" key="1">
    <source>
        <dbReference type="Pfam" id="PF14403"/>
    </source>
</evidence>
<dbReference type="KEGG" id="nsn:EXE58_18055"/>
<dbReference type="Proteomes" id="UP000294853">
    <property type="component" value="Chromosome"/>
</dbReference>
<feature type="domain" description="Circularly permuted ATP-grasp type 2" evidence="1">
    <location>
        <begin position="48"/>
        <end position="412"/>
    </location>
</feature>
<sequence>MRDDDAQTDQDRRHEREALTQQVNEVLAERGVRFGGEDGHPFRADPLPRLLDKEEWRRLSDALAQRIRALDAFVSDVYGARTCVADGVVPERVLQGTPYLEPDLQGQAPRGGAWVSIGGFDIVRDDDGTLLVLEDNLRTPSGIAYAMAVSETVAAVRGLEPPTGLEEATHALRRCLESSNPGSEGALVLLTDGPVNTAYYEHQRLAEEAGLLLVTPGDLRRTGTSLTLADGSPVRAAYRRTEQDSINAGGERTPIAELLLEPWRAGAVGMVNCYGTGVADDKSVYAYVEDMVRYYLDEEPRIGSVPTYDLLDPARLEEALDRLEQLVAKPRDGAGGADVLIGPAASPEELESTRSALRAHPENWIVQHVVSLSTQPTVIDGKVQPRHVDLRPFAFYDGEQVTVPTGGLTRVALEEGEMVVNSSQDGGAKATWVV</sequence>
<dbReference type="PIRSF" id="PIRSF005522">
    <property type="entry name" value="UCP005522"/>
    <property type="match status" value="1"/>
</dbReference>